<organism evidence="2 3">
    <name type="scientific">Streptosporangium becharense</name>
    <dbReference type="NCBI Taxonomy" id="1816182"/>
    <lineage>
        <taxon>Bacteria</taxon>
        <taxon>Bacillati</taxon>
        <taxon>Actinomycetota</taxon>
        <taxon>Actinomycetes</taxon>
        <taxon>Streptosporangiales</taxon>
        <taxon>Streptosporangiaceae</taxon>
        <taxon>Streptosporangium</taxon>
    </lineage>
</organism>
<keyword evidence="2" id="KW-0808">Transferase</keyword>
<dbReference type="InterPro" id="IPR029063">
    <property type="entry name" value="SAM-dependent_MTases_sf"/>
</dbReference>
<comment type="caution">
    <text evidence="2">The sequence shown here is derived from an EMBL/GenBank/DDBJ whole genome shotgun (WGS) entry which is preliminary data.</text>
</comment>
<dbReference type="GO" id="GO:0008168">
    <property type="term" value="F:methyltransferase activity"/>
    <property type="evidence" value="ECO:0007669"/>
    <property type="project" value="UniProtKB-KW"/>
</dbReference>
<evidence type="ECO:0000313" key="2">
    <source>
        <dbReference type="EMBL" id="MBB5823684.1"/>
    </source>
</evidence>
<evidence type="ECO:0000259" key="1">
    <source>
        <dbReference type="Pfam" id="PF13649"/>
    </source>
</evidence>
<feature type="domain" description="Methyltransferase" evidence="1">
    <location>
        <begin position="62"/>
        <end position="157"/>
    </location>
</feature>
<evidence type="ECO:0000313" key="3">
    <source>
        <dbReference type="Proteomes" id="UP000540685"/>
    </source>
</evidence>
<keyword evidence="3" id="KW-1185">Reference proteome</keyword>
<dbReference type="InterPro" id="IPR041698">
    <property type="entry name" value="Methyltransf_25"/>
</dbReference>
<dbReference type="EMBL" id="JACHMP010000001">
    <property type="protein sequence ID" value="MBB5823684.1"/>
    <property type="molecule type" value="Genomic_DNA"/>
</dbReference>
<dbReference type="Gene3D" id="3.40.50.150">
    <property type="entry name" value="Vaccinia Virus protein VP39"/>
    <property type="match status" value="1"/>
</dbReference>
<sequence>MTAEGRQQVRAGDPLPGAGLDAERMPGHWLLARLGKRVLRPGGVELSRWMLDALRVEPADQVVELAPGLGATARLALSRGPAGYVGVDRDSAAIATLARLPRPAATQVRWHTGDAASTGLPGASASVVYGEAMLTMQPEPAKRRIVAEAHRLLGPAGRYGIHELCLVPGDLDPVLAEEIRAALSEAIHVGARPLTVPQWRDLLTGAGFTVTAETTTPMHLLEPRRLIADEGLAGALGIISRMMRDAPSRRRALRMRGVFRRYRAHLAAVGLVAVRA</sequence>
<dbReference type="SUPFAM" id="SSF53335">
    <property type="entry name" value="S-adenosyl-L-methionine-dependent methyltransferases"/>
    <property type="match status" value="1"/>
</dbReference>
<name>A0A7W9IMW7_9ACTN</name>
<dbReference type="Pfam" id="PF13649">
    <property type="entry name" value="Methyltransf_25"/>
    <property type="match status" value="1"/>
</dbReference>
<dbReference type="RefSeq" id="WP_221207724.1">
    <property type="nucleotide sequence ID" value="NZ_JACHMP010000001.1"/>
</dbReference>
<gene>
    <name evidence="2" type="ORF">F4562_006746</name>
</gene>
<proteinExistence type="predicted"/>
<reference evidence="2 3" key="1">
    <citation type="submission" date="2020-08" db="EMBL/GenBank/DDBJ databases">
        <title>Sequencing the genomes of 1000 actinobacteria strains.</title>
        <authorList>
            <person name="Klenk H.-P."/>
        </authorList>
    </citation>
    <scope>NUCLEOTIDE SEQUENCE [LARGE SCALE GENOMIC DNA]</scope>
    <source>
        <strain evidence="2 3">DSM 46887</strain>
    </source>
</reference>
<keyword evidence="2" id="KW-0489">Methyltransferase</keyword>
<dbReference type="CDD" id="cd02440">
    <property type="entry name" value="AdoMet_MTases"/>
    <property type="match status" value="1"/>
</dbReference>
<dbReference type="AlphaFoldDB" id="A0A7W9IMW7"/>
<dbReference type="GO" id="GO:0032259">
    <property type="term" value="P:methylation"/>
    <property type="evidence" value="ECO:0007669"/>
    <property type="project" value="UniProtKB-KW"/>
</dbReference>
<accession>A0A7W9IMW7</accession>
<protein>
    <submittedName>
        <fullName evidence="2">SAM-dependent methyltransferase</fullName>
    </submittedName>
</protein>
<dbReference type="Proteomes" id="UP000540685">
    <property type="component" value="Unassembled WGS sequence"/>
</dbReference>